<feature type="domain" description="SAICAR synthetase/ADE2 N-terminal" evidence="12">
    <location>
        <begin position="7"/>
        <end position="231"/>
    </location>
</feature>
<dbReference type="Pfam" id="PF01259">
    <property type="entry name" value="SAICAR_synt"/>
    <property type="match status" value="1"/>
</dbReference>
<keyword evidence="8 11" id="KW-0067">ATP-binding</keyword>
<dbReference type="GO" id="GO:0005524">
    <property type="term" value="F:ATP binding"/>
    <property type="evidence" value="ECO:0007669"/>
    <property type="project" value="UniProtKB-KW"/>
</dbReference>
<dbReference type="OrthoDB" id="9801549at2"/>
<dbReference type="NCBIfam" id="TIGR00081">
    <property type="entry name" value="purC"/>
    <property type="match status" value="1"/>
</dbReference>
<dbReference type="HAMAP" id="MF_00137">
    <property type="entry name" value="SAICAR_synth"/>
    <property type="match status" value="1"/>
</dbReference>
<evidence type="ECO:0000256" key="10">
    <source>
        <dbReference type="ARBA" id="ARBA00048475"/>
    </source>
</evidence>
<evidence type="ECO:0000259" key="12">
    <source>
        <dbReference type="Pfam" id="PF01259"/>
    </source>
</evidence>
<dbReference type="EMBL" id="CP031093">
    <property type="protein sequence ID" value="QCF25830.1"/>
    <property type="molecule type" value="Genomic_DNA"/>
</dbReference>
<evidence type="ECO:0000256" key="6">
    <source>
        <dbReference type="ARBA" id="ARBA00022741"/>
    </source>
</evidence>
<accession>A0A4V1D8N7</accession>
<dbReference type="InterPro" id="IPR018236">
    <property type="entry name" value="SAICAR_synthetase_CS"/>
</dbReference>
<keyword evidence="7 11" id="KW-0658">Purine biosynthesis</keyword>
<evidence type="ECO:0000256" key="4">
    <source>
        <dbReference type="ARBA" id="ARBA00016460"/>
    </source>
</evidence>
<evidence type="ECO:0000313" key="14">
    <source>
        <dbReference type="Proteomes" id="UP000298049"/>
    </source>
</evidence>
<gene>
    <name evidence="11" type="primary">purC</name>
    <name evidence="13" type="ORF">soil367_07800</name>
</gene>
<evidence type="ECO:0000256" key="8">
    <source>
        <dbReference type="ARBA" id="ARBA00022840"/>
    </source>
</evidence>
<reference evidence="13 14" key="1">
    <citation type="submission" date="2018-07" db="EMBL/GenBank/DDBJ databases">
        <title>Marsedoiliclastica nanhaica gen. nov. sp. nov., a novel marine hydrocarbonoclastic bacterium isolated from an in-situ enriched hydrocarbon-degrading consortium in deep-sea sediment.</title>
        <authorList>
            <person name="Dong C."/>
            <person name="Ma T."/>
            <person name="Liu R."/>
            <person name="Shao Z."/>
        </authorList>
    </citation>
    <scope>NUCLEOTIDE SEQUENCE [LARGE SCALE GENOMIC DNA]</scope>
    <source>
        <strain evidence="14">soil36-7</strain>
    </source>
</reference>
<dbReference type="SUPFAM" id="SSF56104">
    <property type="entry name" value="SAICAR synthase-like"/>
    <property type="match status" value="1"/>
</dbReference>
<dbReference type="PANTHER" id="PTHR43599">
    <property type="entry name" value="MULTIFUNCTIONAL PROTEIN ADE2"/>
    <property type="match status" value="1"/>
</dbReference>
<evidence type="ECO:0000256" key="1">
    <source>
        <dbReference type="ARBA" id="ARBA00004672"/>
    </source>
</evidence>
<dbReference type="PANTHER" id="PTHR43599:SF3">
    <property type="entry name" value="SI:DKEY-6E2.2"/>
    <property type="match status" value="1"/>
</dbReference>
<dbReference type="PROSITE" id="PS01058">
    <property type="entry name" value="SAICAR_SYNTHETASE_2"/>
    <property type="match status" value="1"/>
</dbReference>
<dbReference type="Proteomes" id="UP000298049">
    <property type="component" value="Chromosome"/>
</dbReference>
<evidence type="ECO:0000256" key="7">
    <source>
        <dbReference type="ARBA" id="ARBA00022755"/>
    </source>
</evidence>
<dbReference type="AlphaFoldDB" id="A0A4V1D8N7"/>
<comment type="similarity">
    <text evidence="2 11">Belongs to the SAICAR synthetase family.</text>
</comment>
<dbReference type="UniPathway" id="UPA00074">
    <property type="reaction ID" value="UER00131"/>
</dbReference>
<evidence type="ECO:0000256" key="2">
    <source>
        <dbReference type="ARBA" id="ARBA00010190"/>
    </source>
</evidence>
<dbReference type="PROSITE" id="PS01057">
    <property type="entry name" value="SAICAR_SYNTHETASE_1"/>
    <property type="match status" value="1"/>
</dbReference>
<dbReference type="KEGG" id="hmi:soil367_07800"/>
<evidence type="ECO:0000256" key="11">
    <source>
        <dbReference type="HAMAP-Rule" id="MF_00137"/>
    </source>
</evidence>
<dbReference type="Gene3D" id="3.30.470.20">
    <property type="entry name" value="ATP-grasp fold, B domain"/>
    <property type="match status" value="1"/>
</dbReference>
<dbReference type="InterPro" id="IPR028923">
    <property type="entry name" value="SAICAR_synt/ADE2_N"/>
</dbReference>
<dbReference type="GO" id="GO:0004639">
    <property type="term" value="F:phosphoribosylaminoimidazolesuccinocarboxamide synthase activity"/>
    <property type="evidence" value="ECO:0007669"/>
    <property type="project" value="UniProtKB-UniRule"/>
</dbReference>
<keyword evidence="6 11" id="KW-0547">Nucleotide-binding</keyword>
<evidence type="ECO:0000256" key="5">
    <source>
        <dbReference type="ARBA" id="ARBA00022598"/>
    </source>
</evidence>
<evidence type="ECO:0000313" key="13">
    <source>
        <dbReference type="EMBL" id="QCF25830.1"/>
    </source>
</evidence>
<dbReference type="GO" id="GO:0009236">
    <property type="term" value="P:cobalamin biosynthetic process"/>
    <property type="evidence" value="ECO:0007669"/>
    <property type="project" value="InterPro"/>
</dbReference>
<dbReference type="InterPro" id="IPR050089">
    <property type="entry name" value="SAICAR_synthetase"/>
</dbReference>
<dbReference type="FunFam" id="3.30.470.20:FF:000006">
    <property type="entry name" value="Phosphoribosylaminoimidazole-succinocarboxamide synthase"/>
    <property type="match status" value="1"/>
</dbReference>
<evidence type="ECO:0000256" key="9">
    <source>
        <dbReference type="ARBA" id="ARBA00030409"/>
    </source>
</evidence>
<evidence type="ECO:0000256" key="3">
    <source>
        <dbReference type="ARBA" id="ARBA00012217"/>
    </source>
</evidence>
<sequence>MEKRDVLYSGKAKSVFLTDDPDLYVLQFRDDTSAFDGEKKQQLARKGMVNNRFNAFVMGKLADAGVPTHFERLLSPSESLVRRLEMIPVECVVRNVAAGSLCRRLGIEEGRELNPSTYELFLKNDALHDPMINESHAETFGWAAPHELAEMKRLTHQVNDVLQRLFLAGDMILVDYKLEFGRYNGRVVLGDEFSPDGCRIWDRKTRKKMDKDRFRQDLGDVIETYEEVGRRLGMSFD</sequence>
<protein>
    <recommendedName>
        <fullName evidence="4 11">Phosphoribosylaminoimidazole-succinocarboxamide synthase</fullName>
        <ecNumber evidence="3 11">6.3.2.6</ecNumber>
    </recommendedName>
    <alternativeName>
        <fullName evidence="9 11">SAICAR synthetase</fullName>
    </alternativeName>
</protein>
<dbReference type="GO" id="GO:0005829">
    <property type="term" value="C:cytosol"/>
    <property type="evidence" value="ECO:0007669"/>
    <property type="project" value="TreeGrafter"/>
</dbReference>
<organism evidence="13 14">
    <name type="scientific">Hydrocarboniclastica marina</name>
    <dbReference type="NCBI Taxonomy" id="2259620"/>
    <lineage>
        <taxon>Bacteria</taxon>
        <taxon>Pseudomonadati</taxon>
        <taxon>Pseudomonadota</taxon>
        <taxon>Gammaproteobacteria</taxon>
        <taxon>Alteromonadales</taxon>
        <taxon>Alteromonadaceae</taxon>
        <taxon>Hydrocarboniclastica</taxon>
    </lineage>
</organism>
<comment type="catalytic activity">
    <reaction evidence="10 11">
        <text>5-amino-1-(5-phospho-D-ribosyl)imidazole-4-carboxylate + L-aspartate + ATP = (2S)-2-[5-amino-1-(5-phospho-beta-D-ribosyl)imidazole-4-carboxamido]succinate + ADP + phosphate + 2 H(+)</text>
        <dbReference type="Rhea" id="RHEA:22628"/>
        <dbReference type="ChEBI" id="CHEBI:15378"/>
        <dbReference type="ChEBI" id="CHEBI:29991"/>
        <dbReference type="ChEBI" id="CHEBI:30616"/>
        <dbReference type="ChEBI" id="CHEBI:43474"/>
        <dbReference type="ChEBI" id="CHEBI:58443"/>
        <dbReference type="ChEBI" id="CHEBI:77657"/>
        <dbReference type="ChEBI" id="CHEBI:456216"/>
        <dbReference type="EC" id="6.3.2.6"/>
    </reaction>
</comment>
<name>A0A4V1D8N7_9ALTE</name>
<keyword evidence="14" id="KW-1185">Reference proteome</keyword>
<dbReference type="CDD" id="cd01415">
    <property type="entry name" value="SAICAR_synt_PurC"/>
    <property type="match status" value="1"/>
</dbReference>
<dbReference type="FunFam" id="3.30.200.20:FF:000086">
    <property type="entry name" value="Phosphoribosylaminoimidazole-succinocarboxamide synthase"/>
    <property type="match status" value="1"/>
</dbReference>
<proteinExistence type="inferred from homology"/>
<dbReference type="InterPro" id="IPR001636">
    <property type="entry name" value="SAICAR_synth"/>
</dbReference>
<dbReference type="EC" id="6.3.2.6" evidence="3 11"/>
<dbReference type="GO" id="GO:0006189">
    <property type="term" value="P:'de novo' IMP biosynthetic process"/>
    <property type="evidence" value="ECO:0007669"/>
    <property type="project" value="UniProtKB-UniRule"/>
</dbReference>
<dbReference type="RefSeq" id="WP_136548518.1">
    <property type="nucleotide sequence ID" value="NZ_CP031093.1"/>
</dbReference>
<dbReference type="InterPro" id="IPR033934">
    <property type="entry name" value="SAICAR_synt_PurC"/>
</dbReference>
<keyword evidence="5 11" id="KW-0436">Ligase</keyword>
<dbReference type="Gene3D" id="3.30.200.20">
    <property type="entry name" value="Phosphorylase Kinase, domain 1"/>
    <property type="match status" value="1"/>
</dbReference>
<comment type="pathway">
    <text evidence="1 11">Purine metabolism; IMP biosynthesis via de novo pathway; 5-amino-1-(5-phospho-D-ribosyl)imidazole-4-carboxamide from 5-amino-1-(5-phospho-D-ribosyl)imidazole-4-carboxylate: step 1/2.</text>
</comment>